<organism evidence="3 4">
    <name type="scientific">Aequorivita vladivostokensis</name>
    <dbReference type="NCBI Taxonomy" id="171194"/>
    <lineage>
        <taxon>Bacteria</taxon>
        <taxon>Pseudomonadati</taxon>
        <taxon>Bacteroidota</taxon>
        <taxon>Flavobacteriia</taxon>
        <taxon>Flavobacteriales</taxon>
        <taxon>Flavobacteriaceae</taxon>
        <taxon>Aequorivita</taxon>
    </lineage>
</organism>
<dbReference type="EMBL" id="JSVU01000001">
    <property type="protein sequence ID" value="KJJ40074.1"/>
    <property type="molecule type" value="Genomic_DNA"/>
</dbReference>
<sequence length="143" mass="16229">MKTLAIMTALLFGGTVFAQDLAESQVPSVVLNTFKKEFPKASDVEWEKQGETYNVDFEIGFFTNYEAWFDGNGKMIKHSEEISEGDLPQTVKNTIKTQYADYKIDDAEKWTTNGQETFLVEIEKGNEEKHLEFDGAGKILNTK</sequence>
<reference evidence="3 4" key="1">
    <citation type="submission" date="2014-10" db="EMBL/GenBank/DDBJ databases">
        <title>Genome sequencing of Vitellibacter vladivostokensis KMM 3516.</title>
        <authorList>
            <person name="Thevarajoo S."/>
            <person name="Selvaratnam C."/>
            <person name="Goh K.M."/>
            <person name="Chong C.S."/>
        </authorList>
    </citation>
    <scope>NUCLEOTIDE SEQUENCE [LARGE SCALE GENOMIC DNA]</scope>
    <source>
        <strain evidence="3 4">KMM 3516</strain>
    </source>
</reference>
<proteinExistence type="predicted"/>
<dbReference type="RefSeq" id="WP_045079287.1">
    <property type="nucleotide sequence ID" value="NZ_JSVU01000001.1"/>
</dbReference>
<evidence type="ECO:0000259" key="2">
    <source>
        <dbReference type="Pfam" id="PF11396"/>
    </source>
</evidence>
<dbReference type="Gene3D" id="3.10.450.360">
    <property type="match status" value="1"/>
</dbReference>
<evidence type="ECO:0000313" key="3">
    <source>
        <dbReference type="EMBL" id="KJJ40074.1"/>
    </source>
</evidence>
<dbReference type="Pfam" id="PF11396">
    <property type="entry name" value="PepSY_like"/>
    <property type="match status" value="1"/>
</dbReference>
<evidence type="ECO:0000256" key="1">
    <source>
        <dbReference type="SAM" id="SignalP"/>
    </source>
</evidence>
<dbReference type="InterPro" id="IPR021533">
    <property type="entry name" value="PepSY-like"/>
</dbReference>
<comment type="caution">
    <text evidence="3">The sequence shown here is derived from an EMBL/GenBank/DDBJ whole genome shotgun (WGS) entry which is preliminary data.</text>
</comment>
<dbReference type="Proteomes" id="UP000033497">
    <property type="component" value="Unassembled WGS sequence"/>
</dbReference>
<evidence type="ECO:0000313" key="4">
    <source>
        <dbReference type="Proteomes" id="UP000033497"/>
    </source>
</evidence>
<dbReference type="SUPFAM" id="SSF160574">
    <property type="entry name" value="BT0923-like"/>
    <property type="match status" value="1"/>
</dbReference>
<feature type="domain" description="Putative beta-lactamase-inhibitor-like PepSY-like" evidence="2">
    <location>
        <begin position="52"/>
        <end position="140"/>
    </location>
</feature>
<protein>
    <recommendedName>
        <fullName evidence="2">Putative beta-lactamase-inhibitor-like PepSY-like domain-containing protein</fullName>
    </recommendedName>
</protein>
<name>A0ABR5DMU3_9FLAO</name>
<accession>A0ABR5DMU3</accession>
<keyword evidence="1" id="KW-0732">Signal</keyword>
<feature type="signal peptide" evidence="1">
    <location>
        <begin position="1"/>
        <end position="18"/>
    </location>
</feature>
<feature type="chain" id="PRO_5046540548" description="Putative beta-lactamase-inhibitor-like PepSY-like domain-containing protein" evidence="1">
    <location>
        <begin position="19"/>
        <end position="143"/>
    </location>
</feature>
<keyword evidence="4" id="KW-1185">Reference proteome</keyword>
<gene>
    <name evidence="3" type="ORF">MB09_02700</name>
</gene>